<keyword evidence="10" id="KW-1185">Reference proteome</keyword>
<evidence type="ECO:0000256" key="3">
    <source>
        <dbReference type="ARBA" id="ARBA00022475"/>
    </source>
</evidence>
<evidence type="ECO:0000256" key="5">
    <source>
        <dbReference type="ARBA" id="ARBA00022989"/>
    </source>
</evidence>
<evidence type="ECO:0000256" key="2">
    <source>
        <dbReference type="ARBA" id="ARBA00022448"/>
    </source>
</evidence>
<dbReference type="InterPro" id="IPR050171">
    <property type="entry name" value="MFS_Transporters"/>
</dbReference>
<dbReference type="SUPFAM" id="SSF103473">
    <property type="entry name" value="MFS general substrate transporter"/>
    <property type="match status" value="1"/>
</dbReference>
<feature type="transmembrane region" description="Helical" evidence="7">
    <location>
        <begin position="246"/>
        <end position="269"/>
    </location>
</feature>
<proteinExistence type="predicted"/>
<feature type="transmembrane region" description="Helical" evidence="7">
    <location>
        <begin position="164"/>
        <end position="183"/>
    </location>
</feature>
<feature type="domain" description="Major facilitator superfamily (MFS) profile" evidence="8">
    <location>
        <begin position="9"/>
        <end position="393"/>
    </location>
</feature>
<dbReference type="PANTHER" id="PTHR23517:SF2">
    <property type="entry name" value="MULTIDRUG RESISTANCE PROTEIN MDTH"/>
    <property type="match status" value="1"/>
</dbReference>
<reference evidence="9 10" key="1">
    <citation type="submission" date="2022-06" db="EMBL/GenBank/DDBJ databases">
        <title>Roseomonas CN29.</title>
        <authorList>
            <person name="Cheng Y."/>
            <person name="He X."/>
        </authorList>
    </citation>
    <scope>NUCLEOTIDE SEQUENCE [LARGE SCALE GENOMIC DNA]</scope>
    <source>
        <strain evidence="9 10">CN29</strain>
    </source>
</reference>
<evidence type="ECO:0000256" key="7">
    <source>
        <dbReference type="SAM" id="Phobius"/>
    </source>
</evidence>
<evidence type="ECO:0000256" key="1">
    <source>
        <dbReference type="ARBA" id="ARBA00004651"/>
    </source>
</evidence>
<feature type="transmembrane region" description="Helical" evidence="7">
    <location>
        <begin position="281"/>
        <end position="298"/>
    </location>
</feature>
<feature type="transmembrane region" description="Helical" evidence="7">
    <location>
        <begin position="103"/>
        <end position="126"/>
    </location>
</feature>
<keyword evidence="3" id="KW-1003">Cell membrane</keyword>
<comment type="caution">
    <text evidence="9">The sequence shown here is derived from an EMBL/GenBank/DDBJ whole genome shotgun (WGS) entry which is preliminary data.</text>
</comment>
<dbReference type="PANTHER" id="PTHR23517">
    <property type="entry name" value="RESISTANCE PROTEIN MDTM, PUTATIVE-RELATED-RELATED"/>
    <property type="match status" value="1"/>
</dbReference>
<dbReference type="Proteomes" id="UP001524642">
    <property type="component" value="Unassembled WGS sequence"/>
</dbReference>
<protein>
    <submittedName>
        <fullName evidence="9">MFS transporter</fullName>
    </submittedName>
</protein>
<feature type="transmembrane region" description="Helical" evidence="7">
    <location>
        <begin position="341"/>
        <end position="361"/>
    </location>
</feature>
<dbReference type="InterPro" id="IPR020846">
    <property type="entry name" value="MFS_dom"/>
</dbReference>
<evidence type="ECO:0000313" key="9">
    <source>
        <dbReference type="EMBL" id="MCR0983711.1"/>
    </source>
</evidence>
<dbReference type="PROSITE" id="PS50850">
    <property type="entry name" value="MFS"/>
    <property type="match status" value="1"/>
</dbReference>
<feature type="transmembrane region" description="Helical" evidence="7">
    <location>
        <begin position="12"/>
        <end position="37"/>
    </location>
</feature>
<feature type="transmembrane region" description="Helical" evidence="7">
    <location>
        <begin position="367"/>
        <end position="388"/>
    </location>
</feature>
<keyword evidence="6 7" id="KW-0472">Membrane</keyword>
<accession>A0ABT1X6H7</accession>
<dbReference type="Pfam" id="PF07690">
    <property type="entry name" value="MFS_1"/>
    <property type="match status" value="1"/>
</dbReference>
<dbReference type="EMBL" id="JANJOU010000015">
    <property type="protein sequence ID" value="MCR0983711.1"/>
    <property type="molecule type" value="Genomic_DNA"/>
</dbReference>
<keyword evidence="2" id="KW-0813">Transport</keyword>
<dbReference type="Gene3D" id="1.20.1250.20">
    <property type="entry name" value="MFS general substrate transporter like domains"/>
    <property type="match status" value="2"/>
</dbReference>
<feature type="transmembrane region" description="Helical" evidence="7">
    <location>
        <begin position="304"/>
        <end position="321"/>
    </location>
</feature>
<feature type="transmembrane region" description="Helical" evidence="7">
    <location>
        <begin position="78"/>
        <end position="97"/>
    </location>
</feature>
<feature type="transmembrane region" description="Helical" evidence="7">
    <location>
        <begin position="49"/>
        <end position="71"/>
    </location>
</feature>
<feature type="transmembrane region" description="Helical" evidence="7">
    <location>
        <begin position="211"/>
        <end position="234"/>
    </location>
</feature>
<evidence type="ECO:0000256" key="6">
    <source>
        <dbReference type="ARBA" id="ARBA00023136"/>
    </source>
</evidence>
<dbReference type="InterPro" id="IPR011701">
    <property type="entry name" value="MFS"/>
</dbReference>
<gene>
    <name evidence="9" type="ORF">NRP21_16780</name>
</gene>
<organism evidence="9 10">
    <name type="scientific">Roseomonas populi</name>
    <dbReference type="NCBI Taxonomy" id="3121582"/>
    <lineage>
        <taxon>Bacteria</taxon>
        <taxon>Pseudomonadati</taxon>
        <taxon>Pseudomonadota</taxon>
        <taxon>Alphaproteobacteria</taxon>
        <taxon>Acetobacterales</taxon>
        <taxon>Roseomonadaceae</taxon>
        <taxon>Roseomonas</taxon>
    </lineage>
</organism>
<evidence type="ECO:0000259" key="8">
    <source>
        <dbReference type="PROSITE" id="PS50850"/>
    </source>
</evidence>
<comment type="subcellular location">
    <subcellularLocation>
        <location evidence="1">Cell membrane</location>
        <topology evidence="1">Multi-pass membrane protein</topology>
    </subcellularLocation>
</comment>
<feature type="transmembrane region" description="Helical" evidence="7">
    <location>
        <begin position="138"/>
        <end position="158"/>
    </location>
</feature>
<keyword evidence="5 7" id="KW-1133">Transmembrane helix</keyword>
<dbReference type="InterPro" id="IPR036259">
    <property type="entry name" value="MFS_trans_sf"/>
</dbReference>
<evidence type="ECO:0000256" key="4">
    <source>
        <dbReference type="ARBA" id="ARBA00022692"/>
    </source>
</evidence>
<sequence>MPNDPATRQIWFINAAHFVCHYMLLILATAVLGMVAANGATFGTEYGPVLALGTGMFVLYGIGALPMGWLAEKVGRHALMSAFFLGVGGSLLLAGFVSGPWGLAAALGLAGLFNAIYHPIGTAMLVEAAGDRVGRAMGNNGVFGNLGVASAPVLTALLVTQAGWRWAFLVPAAAALVLGLLWLREPPYDARQHVKNARPFPQIPATIVRQAVISLMLMAVASGFVFNAFTLLIPKLMQERMADSPSLLPLVGALAFTATLFGGLTQFTVGRMIDRTTLKRVFLPLAFALVPALLALSFLQGWAVLPVAAIAAAAIFGQVTVNETMTARYVAPALRAKLYSLRFFVGFLGAAAASPAIGYLHDAFGNLGLTLIVLAAFACITLACALLFPDRPEELNPTLWNSSATPAVAAE</sequence>
<evidence type="ECO:0000313" key="10">
    <source>
        <dbReference type="Proteomes" id="UP001524642"/>
    </source>
</evidence>
<name>A0ABT1X6H7_9PROT</name>
<keyword evidence="4 7" id="KW-0812">Transmembrane</keyword>
<dbReference type="RefSeq" id="WP_257717377.1">
    <property type="nucleotide sequence ID" value="NZ_JANJOU010000015.1"/>
</dbReference>